<dbReference type="PROSITE" id="PS00728">
    <property type="entry name" value="AP_NUCLEASE_F1_3"/>
    <property type="match status" value="1"/>
</dbReference>
<reference evidence="13 14" key="1">
    <citation type="journal article" date="2023" name="Arcadia Sci">
        <title>De novo assembly of a long-read Amblyomma americanum tick genome.</title>
        <authorList>
            <person name="Chou S."/>
            <person name="Poskanzer K.E."/>
            <person name="Rollins M."/>
            <person name="Thuy-Boun P.S."/>
        </authorList>
    </citation>
    <scope>NUCLEOTIDE SEQUENCE [LARGE SCALE GENOMIC DNA]</scope>
    <source>
        <strain evidence="13">F_SG_1</strain>
        <tissue evidence="13">Salivary glands</tissue>
    </source>
</reference>
<dbReference type="Pfam" id="PF03372">
    <property type="entry name" value="Exo_endo_phos"/>
    <property type="match status" value="1"/>
</dbReference>
<evidence type="ECO:0000256" key="5">
    <source>
        <dbReference type="ARBA" id="ARBA00022801"/>
    </source>
</evidence>
<feature type="region of interest" description="Disordered" evidence="11">
    <location>
        <begin position="388"/>
        <end position="414"/>
    </location>
</feature>
<feature type="compositionally biased region" description="Polar residues" evidence="11">
    <location>
        <begin position="395"/>
        <end position="414"/>
    </location>
</feature>
<feature type="binding site" evidence="8">
    <location>
        <position position="7"/>
    </location>
    <ligand>
        <name>Mg(2+)</name>
        <dbReference type="ChEBI" id="CHEBI:18420"/>
        <label>1</label>
    </ligand>
</feature>
<dbReference type="EC" id="3.1.-.-" evidence="10"/>
<sequence length="414" mass="45676">MKLLSWNINGLRSLKTSMKDVLRDLDADIICFQETKATRCVLEEKWAIVDGYSAYFSFPRYQSGYSGVATFCKDSCRPFAAEEGLTSAWSSPQCCDNVACYGDVSAFDSKFLGTVDGEGRAVLTLHHAKFGEEVKKVAVINVYCPRADPDRPERGQMKLDFYSLLELRARALLASGIEVIILGDLNTSHHKIDHCDPSEDEDFYANPGRQWLSKFLVGQDGANQLELAEGESDKPCFHDTFRTLHPAAEKAFTCWNTRLGARQTNYGTRIDYILCSDALLPFLSSSEVLPDVLGSDHCPVKATFVSAPLASPHCPSSSTRHWLEFLGRQQSIAEFLCKGRTASTDSTVQSSGALPRNCVEDDRQPAKKLKVSKSGQSTLKGFFVVQNGERRKTEVNQPDPNVSEATVANGSKGN</sequence>
<organism evidence="13 14">
    <name type="scientific">Amblyomma americanum</name>
    <name type="common">Lone star tick</name>
    <dbReference type="NCBI Taxonomy" id="6943"/>
    <lineage>
        <taxon>Eukaryota</taxon>
        <taxon>Metazoa</taxon>
        <taxon>Ecdysozoa</taxon>
        <taxon>Arthropoda</taxon>
        <taxon>Chelicerata</taxon>
        <taxon>Arachnida</taxon>
        <taxon>Acari</taxon>
        <taxon>Parasitiformes</taxon>
        <taxon>Ixodida</taxon>
        <taxon>Ixodoidea</taxon>
        <taxon>Ixodidae</taxon>
        <taxon>Amblyomminae</taxon>
        <taxon>Amblyomma</taxon>
    </lineage>
</organism>
<evidence type="ECO:0000256" key="3">
    <source>
        <dbReference type="ARBA" id="ARBA00007092"/>
    </source>
</evidence>
<feature type="binding site" evidence="8">
    <location>
        <position position="184"/>
    </location>
    <ligand>
        <name>Mg(2+)</name>
        <dbReference type="ChEBI" id="CHEBI:18420"/>
        <label>1</label>
    </ligand>
</feature>
<dbReference type="GO" id="GO:0006284">
    <property type="term" value="P:base-excision repair"/>
    <property type="evidence" value="ECO:0007669"/>
    <property type="project" value="TreeGrafter"/>
</dbReference>
<dbReference type="NCBIfam" id="TIGR00633">
    <property type="entry name" value="xth"/>
    <property type="match status" value="1"/>
</dbReference>
<feature type="active site" description="Proton donor/acceptor" evidence="7">
    <location>
        <position position="184"/>
    </location>
</feature>
<comment type="catalytic activity">
    <reaction evidence="1">
        <text>Exonucleolytic cleavage in the 3'- to 5'-direction to yield nucleoside 5'-phosphates.</text>
        <dbReference type="EC" id="3.1.11.2"/>
    </reaction>
</comment>
<keyword evidence="5" id="KW-0378">Hydrolase</keyword>
<evidence type="ECO:0000256" key="11">
    <source>
        <dbReference type="SAM" id="MobiDB-lite"/>
    </source>
</evidence>
<feature type="site" description="Important for catalytic activity" evidence="9">
    <location>
        <position position="271"/>
    </location>
</feature>
<feature type="site" description="Transition state stabilizer" evidence="9">
    <location>
        <position position="186"/>
    </location>
</feature>
<dbReference type="PANTHER" id="PTHR22748">
    <property type="entry name" value="AP ENDONUCLEASE"/>
    <property type="match status" value="1"/>
</dbReference>
<dbReference type="EMBL" id="JARKHS020035782">
    <property type="protein sequence ID" value="KAK8756915.1"/>
    <property type="molecule type" value="Genomic_DNA"/>
</dbReference>
<dbReference type="InterPro" id="IPR004808">
    <property type="entry name" value="AP_endonuc_1"/>
</dbReference>
<dbReference type="Proteomes" id="UP001321473">
    <property type="component" value="Unassembled WGS sequence"/>
</dbReference>
<evidence type="ECO:0000256" key="1">
    <source>
        <dbReference type="ARBA" id="ARBA00000493"/>
    </source>
</evidence>
<proteinExistence type="inferred from homology"/>
<feature type="binding site" evidence="8">
    <location>
        <position position="34"/>
    </location>
    <ligand>
        <name>Mg(2+)</name>
        <dbReference type="ChEBI" id="CHEBI:18420"/>
        <label>1</label>
    </ligand>
</feature>
<gene>
    <name evidence="13" type="ORF">V5799_000383</name>
</gene>
<feature type="binding site" evidence="8">
    <location>
        <position position="186"/>
    </location>
    <ligand>
        <name>Mg(2+)</name>
        <dbReference type="ChEBI" id="CHEBI:18420"/>
        <label>1</label>
    </ligand>
</feature>
<dbReference type="GO" id="GO:0008311">
    <property type="term" value="F:double-stranded DNA 3'-5' DNA exonuclease activity"/>
    <property type="evidence" value="ECO:0007669"/>
    <property type="project" value="UniProtKB-EC"/>
</dbReference>
<feature type="site" description="Interaction with DNA substrate" evidence="9">
    <location>
        <position position="297"/>
    </location>
</feature>
<keyword evidence="10" id="KW-0234">DNA repair</keyword>
<feature type="binding site" evidence="8">
    <location>
        <position position="296"/>
    </location>
    <ligand>
        <name>Mg(2+)</name>
        <dbReference type="ChEBI" id="CHEBI:18420"/>
        <label>1</label>
    </ligand>
</feature>
<dbReference type="SUPFAM" id="SSF56219">
    <property type="entry name" value="DNase I-like"/>
    <property type="match status" value="1"/>
</dbReference>
<evidence type="ECO:0000256" key="10">
    <source>
        <dbReference type="RuleBase" id="RU362131"/>
    </source>
</evidence>
<dbReference type="GO" id="GO:0046872">
    <property type="term" value="F:metal ion binding"/>
    <property type="evidence" value="ECO:0007669"/>
    <property type="project" value="UniProtKB-KW"/>
</dbReference>
<evidence type="ECO:0000313" key="13">
    <source>
        <dbReference type="EMBL" id="KAK8756915.1"/>
    </source>
</evidence>
<keyword evidence="14" id="KW-1185">Reference proteome</keyword>
<evidence type="ECO:0000256" key="2">
    <source>
        <dbReference type="ARBA" id="ARBA00001936"/>
    </source>
</evidence>
<evidence type="ECO:0000256" key="6">
    <source>
        <dbReference type="ARBA" id="ARBA00022842"/>
    </source>
</evidence>
<evidence type="ECO:0000256" key="4">
    <source>
        <dbReference type="ARBA" id="ARBA00022723"/>
    </source>
</evidence>
<feature type="binding site" evidence="8">
    <location>
        <position position="297"/>
    </location>
    <ligand>
        <name>Mg(2+)</name>
        <dbReference type="ChEBI" id="CHEBI:18420"/>
        <label>1</label>
    </ligand>
</feature>
<comment type="cofactor">
    <cofactor evidence="2">
        <name>Mn(2+)</name>
        <dbReference type="ChEBI" id="CHEBI:29035"/>
    </cofactor>
</comment>
<keyword evidence="4 8" id="KW-0479">Metal-binding</keyword>
<evidence type="ECO:0000256" key="9">
    <source>
        <dbReference type="PIRSR" id="PIRSR604808-3"/>
    </source>
</evidence>
<evidence type="ECO:0000313" key="14">
    <source>
        <dbReference type="Proteomes" id="UP001321473"/>
    </source>
</evidence>
<dbReference type="PROSITE" id="PS51435">
    <property type="entry name" value="AP_NUCLEASE_F1_4"/>
    <property type="match status" value="1"/>
</dbReference>
<dbReference type="GO" id="GO:0003677">
    <property type="term" value="F:DNA binding"/>
    <property type="evidence" value="ECO:0007669"/>
    <property type="project" value="InterPro"/>
</dbReference>
<dbReference type="PANTHER" id="PTHR22748:SF4">
    <property type="entry name" value="DNA-(APURINIC OR APYRIMIDINIC SITE) ENDONUCLEASE 2"/>
    <property type="match status" value="1"/>
</dbReference>
<dbReference type="InterPro" id="IPR005135">
    <property type="entry name" value="Endo/exonuclease/phosphatase"/>
</dbReference>
<feature type="active site" evidence="7">
    <location>
        <position position="143"/>
    </location>
</feature>
<accession>A0AAQ4D375</accession>
<protein>
    <recommendedName>
        <fullName evidence="10">DNA-(apurinic or apyrimidinic site) endonuclease</fullName>
        <ecNumber evidence="10">3.1.-.-</ecNumber>
    </recommendedName>
</protein>
<keyword evidence="6 8" id="KW-0460">Magnesium</keyword>
<dbReference type="CDD" id="cd09088">
    <property type="entry name" value="Ape2-like_AP-endo"/>
    <property type="match status" value="1"/>
</dbReference>
<evidence type="ECO:0000256" key="7">
    <source>
        <dbReference type="PIRSR" id="PIRSR604808-1"/>
    </source>
</evidence>
<keyword evidence="10" id="KW-0227">DNA damage</keyword>
<evidence type="ECO:0000259" key="12">
    <source>
        <dbReference type="Pfam" id="PF03372"/>
    </source>
</evidence>
<dbReference type="GO" id="GO:0008081">
    <property type="term" value="F:phosphoric diester hydrolase activity"/>
    <property type="evidence" value="ECO:0007669"/>
    <property type="project" value="TreeGrafter"/>
</dbReference>
<dbReference type="InterPro" id="IPR020848">
    <property type="entry name" value="AP_endonuclease_F1_CS"/>
</dbReference>
<dbReference type="Gene3D" id="3.60.10.10">
    <property type="entry name" value="Endonuclease/exonuclease/phosphatase"/>
    <property type="match status" value="1"/>
</dbReference>
<feature type="active site" description="Proton acceptor" evidence="7">
    <location>
        <position position="297"/>
    </location>
</feature>
<dbReference type="AlphaFoldDB" id="A0AAQ4D375"/>
<dbReference type="GO" id="GO:0003906">
    <property type="term" value="F:DNA-(apurinic or apyrimidinic site) endonuclease activity"/>
    <property type="evidence" value="ECO:0007669"/>
    <property type="project" value="TreeGrafter"/>
</dbReference>
<comment type="cofactor">
    <cofactor evidence="8 10">
        <name>Mg(2+)</name>
        <dbReference type="ChEBI" id="CHEBI:18420"/>
    </cofactor>
    <cofactor evidence="8 10">
        <name>Mn(2+)</name>
        <dbReference type="ChEBI" id="CHEBI:29035"/>
    </cofactor>
    <text evidence="8 10">Probably binds two magnesium or manganese ions per subunit.</text>
</comment>
<feature type="domain" description="Endonuclease/exonuclease/phosphatase" evidence="12">
    <location>
        <begin position="4"/>
        <end position="297"/>
    </location>
</feature>
<comment type="similarity">
    <text evidence="3 10">Belongs to the DNA repair enzymes AP/ExoA family.</text>
</comment>
<dbReference type="InterPro" id="IPR036691">
    <property type="entry name" value="Endo/exonu/phosph_ase_sf"/>
</dbReference>
<evidence type="ECO:0000256" key="8">
    <source>
        <dbReference type="PIRSR" id="PIRSR604808-2"/>
    </source>
</evidence>
<comment type="caution">
    <text evidence="13">The sequence shown here is derived from an EMBL/GenBank/DDBJ whole genome shotgun (WGS) entry which is preliminary data.</text>
</comment>
<name>A0AAQ4D375_AMBAM</name>
<keyword evidence="8" id="KW-0464">Manganese</keyword>
<dbReference type="GO" id="GO:0005634">
    <property type="term" value="C:nucleus"/>
    <property type="evidence" value="ECO:0007669"/>
    <property type="project" value="TreeGrafter"/>
</dbReference>